<evidence type="ECO:0000313" key="9">
    <source>
        <dbReference type="Proteomes" id="UP000342300"/>
    </source>
</evidence>
<dbReference type="SUPFAM" id="SSF55846">
    <property type="entry name" value="N-acetylmuramoyl-L-alanine amidase-like"/>
    <property type="match status" value="1"/>
</dbReference>
<evidence type="ECO:0000313" key="8">
    <source>
        <dbReference type="EMBL" id="MQM32705.1"/>
    </source>
</evidence>
<evidence type="ECO:0000256" key="4">
    <source>
        <dbReference type="ARBA" id="ARBA00023316"/>
    </source>
</evidence>
<gene>
    <name evidence="8" type="ORF">CRU78_20325</name>
</gene>
<evidence type="ECO:0000256" key="3">
    <source>
        <dbReference type="ARBA" id="ARBA00022801"/>
    </source>
</evidence>
<evidence type="ECO:0000256" key="6">
    <source>
        <dbReference type="SAM" id="Phobius"/>
    </source>
</evidence>
<evidence type="ECO:0000256" key="1">
    <source>
        <dbReference type="ARBA" id="ARBA00001561"/>
    </source>
</evidence>
<keyword evidence="6" id="KW-1133">Transmembrane helix</keyword>
<keyword evidence="4" id="KW-0961">Cell wall biogenesis/degradation</keyword>
<feature type="transmembrane region" description="Helical" evidence="6">
    <location>
        <begin position="12"/>
        <end position="35"/>
    </location>
</feature>
<dbReference type="GO" id="GO:0008745">
    <property type="term" value="F:N-acetylmuramoyl-L-alanine amidase activity"/>
    <property type="evidence" value="ECO:0007669"/>
    <property type="project" value="UniProtKB-EC"/>
</dbReference>
<dbReference type="GO" id="GO:0009254">
    <property type="term" value="P:peptidoglycan turnover"/>
    <property type="evidence" value="ECO:0007669"/>
    <property type="project" value="TreeGrafter"/>
</dbReference>
<protein>
    <recommendedName>
        <fullName evidence="2">N-acetylmuramoyl-L-alanine amidase</fullName>
        <ecNumber evidence="2">3.5.1.28</ecNumber>
    </recommendedName>
</protein>
<dbReference type="GO" id="GO:0009253">
    <property type="term" value="P:peptidoglycan catabolic process"/>
    <property type="evidence" value="ECO:0007669"/>
    <property type="project" value="InterPro"/>
</dbReference>
<dbReference type="Proteomes" id="UP000342300">
    <property type="component" value="Unassembled WGS sequence"/>
</dbReference>
<dbReference type="InterPro" id="IPR036505">
    <property type="entry name" value="Amidase/PGRP_sf"/>
</dbReference>
<dbReference type="AlphaFoldDB" id="A0A6A7RYW8"/>
<dbReference type="SMART" id="SM00644">
    <property type="entry name" value="Ami_2"/>
    <property type="match status" value="1"/>
</dbReference>
<dbReference type="PANTHER" id="PTHR30417:SF1">
    <property type="entry name" value="N-ACETYLMURAMOYL-L-ALANINE AMIDASE AMID"/>
    <property type="match status" value="1"/>
</dbReference>
<feature type="compositionally biased region" description="Basic and acidic residues" evidence="5">
    <location>
        <begin position="107"/>
        <end position="124"/>
    </location>
</feature>
<dbReference type="Gene3D" id="3.40.80.10">
    <property type="entry name" value="Peptidoglycan recognition protein-like"/>
    <property type="match status" value="1"/>
</dbReference>
<evidence type="ECO:0000256" key="5">
    <source>
        <dbReference type="SAM" id="MobiDB-lite"/>
    </source>
</evidence>
<dbReference type="GO" id="GO:0071555">
    <property type="term" value="P:cell wall organization"/>
    <property type="evidence" value="ECO:0007669"/>
    <property type="project" value="UniProtKB-KW"/>
</dbReference>
<dbReference type="EMBL" id="PDHS01000602">
    <property type="protein sequence ID" value="MQM32705.1"/>
    <property type="molecule type" value="Genomic_DNA"/>
</dbReference>
<keyword evidence="6" id="KW-0472">Membrane</keyword>
<dbReference type="InterPro" id="IPR051206">
    <property type="entry name" value="NAMLAA_amidase_2"/>
</dbReference>
<dbReference type="EC" id="3.5.1.28" evidence="2"/>
<dbReference type="Pfam" id="PF01510">
    <property type="entry name" value="Amidase_2"/>
    <property type="match status" value="1"/>
</dbReference>
<organism evidence="8 9">
    <name type="scientific">Candidatus Accumulibacter phosphatis</name>
    <dbReference type="NCBI Taxonomy" id="327160"/>
    <lineage>
        <taxon>Bacteria</taxon>
        <taxon>Pseudomonadati</taxon>
        <taxon>Pseudomonadota</taxon>
        <taxon>Betaproteobacteria</taxon>
        <taxon>Candidatus Accumulibacter</taxon>
    </lineage>
</organism>
<comment type="caution">
    <text evidence="8">The sequence shown here is derived from an EMBL/GenBank/DDBJ whole genome shotgun (WGS) entry which is preliminary data.</text>
</comment>
<evidence type="ECO:0000256" key="2">
    <source>
        <dbReference type="ARBA" id="ARBA00011901"/>
    </source>
</evidence>
<reference evidence="8 9" key="1">
    <citation type="submission" date="2017-09" db="EMBL/GenBank/DDBJ databases">
        <title>Metagenomic Analysis Reveals Denitrifying Candidatus Accumulibacter and Flanking Population as a Source of N2O.</title>
        <authorList>
            <person name="Gao H."/>
            <person name="Mao Y."/>
            <person name="Zhao X."/>
            <person name="Liu W.-T."/>
            <person name="Zhang T."/>
            <person name="Wells G."/>
        </authorList>
    </citation>
    <scope>NUCLEOTIDE SEQUENCE [LARGE SCALE GENOMIC DNA]</scope>
    <source>
        <strain evidence="8">CANDO_2_IC</strain>
    </source>
</reference>
<dbReference type="InterPro" id="IPR002502">
    <property type="entry name" value="Amidase_domain"/>
</dbReference>
<evidence type="ECO:0000259" key="7">
    <source>
        <dbReference type="SMART" id="SM00644"/>
    </source>
</evidence>
<proteinExistence type="predicted"/>
<keyword evidence="6" id="KW-0812">Transmembrane</keyword>
<dbReference type="PANTHER" id="PTHR30417">
    <property type="entry name" value="N-ACETYLMURAMOYL-L-ALANINE AMIDASE AMID"/>
    <property type="match status" value="1"/>
</dbReference>
<sequence>MHNELPSTWKKAQALAVMLASVLIPLVIAFLGHIFNQAIKSNEVALNYVQLAVGILKEKPTPDTQNLRAWAIDIVNNYSSVELTKDARNELKRHSLPIIDATTENPLAERARRLRDRQEQSGDHEESDSLMVEQHVLVDATGMPVSVVEAKFGGRKLTEHKLIVLHSQTRETAEQTVNRMATQHGGSTHVVIGREGDITQLVAFDYMAGHVGRSQWKNLTGLNKYSIGIVLTNAGQLQKKGDVWVSLSGETVPASEVYTTRNPSGTTVTGWQKYTDAQLEAAKKVVFAVAAAYPTIKAIVGRSEVSPGKTDPGPAFPLDEFKYIFNEAQKH</sequence>
<keyword evidence="3" id="KW-0378">Hydrolase</keyword>
<accession>A0A6A7RYW8</accession>
<feature type="domain" description="N-acetylmuramoyl-L-alanine amidase" evidence="7">
    <location>
        <begin position="150"/>
        <end position="313"/>
    </location>
</feature>
<name>A0A6A7RYW8_9PROT</name>
<dbReference type="CDD" id="cd06583">
    <property type="entry name" value="PGRP"/>
    <property type="match status" value="1"/>
</dbReference>
<feature type="region of interest" description="Disordered" evidence="5">
    <location>
        <begin position="107"/>
        <end position="129"/>
    </location>
</feature>
<comment type="catalytic activity">
    <reaction evidence="1">
        <text>Hydrolyzes the link between N-acetylmuramoyl residues and L-amino acid residues in certain cell-wall glycopeptides.</text>
        <dbReference type="EC" id="3.5.1.28"/>
    </reaction>
</comment>